<dbReference type="EMBL" id="OR769219">
    <property type="protein sequence ID" value="WQJ51601.1"/>
    <property type="molecule type" value="Genomic_DNA"/>
</dbReference>
<reference evidence="1 2" key="1">
    <citation type="submission" date="2023-11" db="EMBL/GenBank/DDBJ databases">
        <authorList>
            <person name="Cook R."/>
            <person name="Crisci M."/>
            <person name="Pye H."/>
            <person name="Adriaenssens E."/>
            <person name="Santini J."/>
        </authorList>
    </citation>
    <scope>NUCLEOTIDE SEQUENCE [LARGE SCALE GENOMIC DNA]</scope>
    <source>
        <strain evidence="1">Lak_Megaphage_RVC_AP3_GC26</strain>
    </source>
</reference>
<organism evidence="1 2">
    <name type="scientific">phage Lak_Megaphage_RVC_AP3_GC26</name>
    <dbReference type="NCBI Taxonomy" id="3109225"/>
    <lineage>
        <taxon>Viruses</taxon>
        <taxon>Duplodnaviria</taxon>
        <taxon>Heunggongvirae</taxon>
        <taxon>Uroviricota</taxon>
        <taxon>Caudoviricetes</taxon>
        <taxon>Caudoviricetes code 15 clade</taxon>
    </lineage>
</organism>
<sequence length="132" mass="15454">MKKFIFIFLMIFGFVTFSHAQIQYYKTTSFAEAKIYNGKYYWGDWQSSDMVLTINLNTDVITIYSPKTQIYKVYKTGDAFTDNKGGRQVTFYVIDQDYDKGTVRLRIESNGNSQVYIDFSNVGWVYNVIRTS</sequence>
<proteinExistence type="predicted"/>
<accession>A0ABZ0Z0F7</accession>
<name>A0ABZ0Z0F7_9CAUD</name>
<evidence type="ECO:0000313" key="2">
    <source>
        <dbReference type="Proteomes" id="UP001348805"/>
    </source>
</evidence>
<protein>
    <submittedName>
        <fullName evidence="1">Uncharacterized protein</fullName>
    </submittedName>
</protein>
<keyword evidence="2" id="KW-1185">Reference proteome</keyword>
<dbReference type="Proteomes" id="UP001348805">
    <property type="component" value="Segment"/>
</dbReference>
<evidence type="ECO:0000313" key="1">
    <source>
        <dbReference type="EMBL" id="WQJ51601.1"/>
    </source>
</evidence>